<organism evidence="1 2">
    <name type="scientific">Patagioenas fasciata monilis</name>
    <dbReference type="NCBI Taxonomy" id="372326"/>
    <lineage>
        <taxon>Eukaryota</taxon>
        <taxon>Metazoa</taxon>
        <taxon>Chordata</taxon>
        <taxon>Craniata</taxon>
        <taxon>Vertebrata</taxon>
        <taxon>Euteleostomi</taxon>
        <taxon>Archelosauria</taxon>
        <taxon>Archosauria</taxon>
        <taxon>Dinosauria</taxon>
        <taxon>Saurischia</taxon>
        <taxon>Theropoda</taxon>
        <taxon>Coelurosauria</taxon>
        <taxon>Aves</taxon>
        <taxon>Neognathae</taxon>
        <taxon>Neoaves</taxon>
        <taxon>Columbimorphae</taxon>
        <taxon>Columbiformes</taxon>
        <taxon>Columbidae</taxon>
        <taxon>Patagioenas</taxon>
    </lineage>
</organism>
<evidence type="ECO:0000313" key="2">
    <source>
        <dbReference type="Proteomes" id="UP000190648"/>
    </source>
</evidence>
<dbReference type="AlphaFoldDB" id="A0A1V4K329"/>
<evidence type="ECO:0000313" key="1">
    <source>
        <dbReference type="EMBL" id="OPJ78846.1"/>
    </source>
</evidence>
<gene>
    <name evidence="1" type="ORF">AV530_000017</name>
</gene>
<name>A0A1V4K329_PATFA</name>
<comment type="caution">
    <text evidence="1">The sequence shown here is derived from an EMBL/GenBank/DDBJ whole genome shotgun (WGS) entry which is preliminary data.</text>
</comment>
<reference evidence="1 2" key="1">
    <citation type="submission" date="2016-02" db="EMBL/GenBank/DDBJ databases">
        <title>Band-tailed pigeon sequencing and assembly.</title>
        <authorList>
            <person name="Soares A.E."/>
            <person name="Novak B.J."/>
            <person name="Rice E.S."/>
            <person name="O'Connell B."/>
            <person name="Chang D."/>
            <person name="Weber S."/>
            <person name="Shapiro B."/>
        </authorList>
    </citation>
    <scope>NUCLEOTIDE SEQUENCE [LARGE SCALE GENOMIC DNA]</scope>
    <source>
        <strain evidence="1">BTP2013</strain>
        <tissue evidence="1">Blood</tissue>
    </source>
</reference>
<protein>
    <submittedName>
        <fullName evidence="1">Uncharacterized protein</fullName>
    </submittedName>
</protein>
<proteinExistence type="predicted"/>
<keyword evidence="2" id="KW-1185">Reference proteome</keyword>
<sequence length="71" mass="8194">MFQEAEKWKKNRVENFTQVCGIRRKESRVKIIPGRQTAQANVKGKGNQERQGDAAVNEFGHRHTLKRCSIV</sequence>
<dbReference type="EMBL" id="LSYS01004972">
    <property type="protein sequence ID" value="OPJ78846.1"/>
    <property type="molecule type" value="Genomic_DNA"/>
</dbReference>
<accession>A0A1V4K329</accession>
<dbReference type="Proteomes" id="UP000190648">
    <property type="component" value="Unassembled WGS sequence"/>
</dbReference>